<accession>A0A507B260</accession>
<evidence type="ECO:0000256" key="1">
    <source>
        <dbReference type="SAM" id="MobiDB-lite"/>
    </source>
</evidence>
<gene>
    <name evidence="2" type="ORF">E0L32_005663</name>
</gene>
<evidence type="ECO:0000313" key="3">
    <source>
        <dbReference type="Proteomes" id="UP000319257"/>
    </source>
</evidence>
<dbReference type="EMBL" id="SKBQ01000030">
    <property type="protein sequence ID" value="TPX13963.1"/>
    <property type="molecule type" value="Genomic_DNA"/>
</dbReference>
<protein>
    <submittedName>
        <fullName evidence="2">Uncharacterized protein</fullName>
    </submittedName>
</protein>
<evidence type="ECO:0000313" key="2">
    <source>
        <dbReference type="EMBL" id="TPX13963.1"/>
    </source>
</evidence>
<feature type="compositionally biased region" description="Basic and acidic residues" evidence="1">
    <location>
        <begin position="13"/>
        <end position="36"/>
    </location>
</feature>
<dbReference type="Proteomes" id="UP000319257">
    <property type="component" value="Unassembled WGS sequence"/>
</dbReference>
<sequence length="110" mass="11820">MAGCFDSFAHGGTQDRDENNDGKHEGQDDPRVLASAERDDRAAFVMAKNNNLVLVACMPLDMDGLDNTDNGDMHGLASQGLELGMLFPLSPSTFCPAPHPPPPPNQLRSE</sequence>
<name>A0A507B260_9PEZI</name>
<feature type="region of interest" description="Disordered" evidence="1">
    <location>
        <begin position="1"/>
        <end position="36"/>
    </location>
</feature>
<dbReference type="GeneID" id="41973110"/>
<dbReference type="RefSeq" id="XP_030995674.1">
    <property type="nucleotide sequence ID" value="XM_031140209.1"/>
</dbReference>
<dbReference type="AlphaFoldDB" id="A0A507B260"/>
<comment type="caution">
    <text evidence="2">The sequence shown here is derived from an EMBL/GenBank/DDBJ whole genome shotgun (WGS) entry which is preliminary data.</text>
</comment>
<organism evidence="2 3">
    <name type="scientific">Thyridium curvatum</name>
    <dbReference type="NCBI Taxonomy" id="1093900"/>
    <lineage>
        <taxon>Eukaryota</taxon>
        <taxon>Fungi</taxon>
        <taxon>Dikarya</taxon>
        <taxon>Ascomycota</taxon>
        <taxon>Pezizomycotina</taxon>
        <taxon>Sordariomycetes</taxon>
        <taxon>Sordariomycetidae</taxon>
        <taxon>Thyridiales</taxon>
        <taxon>Thyridiaceae</taxon>
        <taxon>Thyridium</taxon>
    </lineage>
</organism>
<proteinExistence type="predicted"/>
<dbReference type="InParanoid" id="A0A507B260"/>
<keyword evidence="3" id="KW-1185">Reference proteome</keyword>
<reference evidence="2 3" key="1">
    <citation type="submission" date="2019-06" db="EMBL/GenBank/DDBJ databases">
        <title>Draft genome sequence of the filamentous fungus Phialemoniopsis curvata isolated from diesel fuel.</title>
        <authorList>
            <person name="Varaljay V.A."/>
            <person name="Lyon W.J."/>
            <person name="Crouch A.L."/>
            <person name="Drake C.E."/>
            <person name="Hollomon J.M."/>
            <person name="Nadeau L.J."/>
            <person name="Nunn H.S."/>
            <person name="Stevenson B.S."/>
            <person name="Bojanowski C.L."/>
            <person name="Crookes-Goodson W.J."/>
        </authorList>
    </citation>
    <scope>NUCLEOTIDE SEQUENCE [LARGE SCALE GENOMIC DNA]</scope>
    <source>
        <strain evidence="2 3">D216</strain>
    </source>
</reference>